<evidence type="ECO:0000313" key="1">
    <source>
        <dbReference type="EMBL" id="TMM45288.1"/>
    </source>
</evidence>
<reference evidence="1 2" key="1">
    <citation type="submission" date="2019-05" db="EMBL/GenBank/DDBJ databases">
        <title>Colwellia ponticola sp. nov., isolated from seawater.</title>
        <authorList>
            <person name="Yoon J.-H."/>
        </authorList>
    </citation>
    <scope>NUCLEOTIDE SEQUENCE [LARGE SCALE GENOMIC DNA]</scope>
    <source>
        <strain evidence="1 2">OISW-25</strain>
    </source>
</reference>
<accession>A0A8H2JLZ7</accession>
<dbReference type="Proteomes" id="UP000307702">
    <property type="component" value="Unassembled WGS sequence"/>
</dbReference>
<protein>
    <recommendedName>
        <fullName evidence="3">DUF2946 domain-containing protein</fullName>
    </recommendedName>
</protein>
<sequence length="128" mass="14285">MRIFCFYIVIILIALQLVNTISAKRDNHDYAHQNDVQTSHNGHASSHHSNTLLVVLPGKIFTGEVDHGDTEHPDCHANHCHHSHQSNLVYVDLSAQVHLAKMTDKQVNNKNALFNSLLISPASRPPIV</sequence>
<dbReference type="OrthoDB" id="6227495at2"/>
<evidence type="ECO:0000313" key="2">
    <source>
        <dbReference type="Proteomes" id="UP000307702"/>
    </source>
</evidence>
<keyword evidence="2" id="KW-1185">Reference proteome</keyword>
<proteinExistence type="predicted"/>
<dbReference type="AlphaFoldDB" id="A0A8H2JLZ7"/>
<dbReference type="EMBL" id="SZVP01000007">
    <property type="protein sequence ID" value="TMM45288.1"/>
    <property type="molecule type" value="Genomic_DNA"/>
</dbReference>
<name>A0A8H2JLZ7_9GAMM</name>
<comment type="caution">
    <text evidence="1">The sequence shown here is derived from an EMBL/GenBank/DDBJ whole genome shotgun (WGS) entry which is preliminary data.</text>
</comment>
<evidence type="ECO:0008006" key="3">
    <source>
        <dbReference type="Google" id="ProtNLM"/>
    </source>
</evidence>
<organism evidence="1 2">
    <name type="scientific">Colwellia ponticola</name>
    <dbReference type="NCBI Taxonomy" id="2304625"/>
    <lineage>
        <taxon>Bacteria</taxon>
        <taxon>Pseudomonadati</taxon>
        <taxon>Pseudomonadota</taxon>
        <taxon>Gammaproteobacteria</taxon>
        <taxon>Alteromonadales</taxon>
        <taxon>Colwelliaceae</taxon>
        <taxon>Colwellia</taxon>
    </lineage>
</organism>
<gene>
    <name evidence="1" type="ORF">FCS21_09355</name>
</gene>
<dbReference type="RefSeq" id="WP_138622709.1">
    <property type="nucleotide sequence ID" value="NZ_SZVP01000007.1"/>
</dbReference>